<reference evidence="1 2" key="1">
    <citation type="submission" date="2015-08" db="EMBL/GenBank/DDBJ databases">
        <title>Next Generation Sequencing and Analysis of the Genome of Puccinia sorghi L Schw, the Causal Agent of Maize Common Rust.</title>
        <authorList>
            <person name="Rochi L."/>
            <person name="Burguener G."/>
            <person name="Darino M."/>
            <person name="Turjanski A."/>
            <person name="Kreff E."/>
            <person name="Dieguez M.J."/>
            <person name="Sacco F."/>
        </authorList>
    </citation>
    <scope>NUCLEOTIDE SEQUENCE [LARGE SCALE GENOMIC DNA]</scope>
    <source>
        <strain evidence="1 2">RO10H11247</strain>
    </source>
</reference>
<organism evidence="1 2">
    <name type="scientific">Puccinia sorghi</name>
    <dbReference type="NCBI Taxonomy" id="27349"/>
    <lineage>
        <taxon>Eukaryota</taxon>
        <taxon>Fungi</taxon>
        <taxon>Dikarya</taxon>
        <taxon>Basidiomycota</taxon>
        <taxon>Pucciniomycotina</taxon>
        <taxon>Pucciniomycetes</taxon>
        <taxon>Pucciniales</taxon>
        <taxon>Pucciniaceae</taxon>
        <taxon>Puccinia</taxon>
    </lineage>
</organism>
<name>A0A0L6V9H6_9BASI</name>
<accession>A0A0L6V9H6</accession>
<proteinExistence type="predicted"/>
<protein>
    <submittedName>
        <fullName evidence="1">Uncharacterized protein</fullName>
    </submittedName>
</protein>
<keyword evidence="2" id="KW-1185">Reference proteome</keyword>
<sequence>MDHEASVISISNLNLEPNGYLLEHITSNMFQDAIQLWKSCNNFCRNNSEAAKYQLSSVEWDQASNVIQLLLPLSKATDILYNSNYPSLNPAEQIFYKFEQYLLDTMNNPA</sequence>
<evidence type="ECO:0000313" key="1">
    <source>
        <dbReference type="EMBL" id="KNZ57344.1"/>
    </source>
</evidence>
<dbReference type="Proteomes" id="UP000037035">
    <property type="component" value="Unassembled WGS sequence"/>
</dbReference>
<evidence type="ECO:0000313" key="2">
    <source>
        <dbReference type="Proteomes" id="UP000037035"/>
    </source>
</evidence>
<dbReference type="AlphaFoldDB" id="A0A0L6V9H6"/>
<dbReference type="EMBL" id="LAVV01007039">
    <property type="protein sequence ID" value="KNZ57344.1"/>
    <property type="molecule type" value="Genomic_DNA"/>
</dbReference>
<dbReference type="VEuPathDB" id="FungiDB:VP01_2182g1"/>
<comment type="caution">
    <text evidence="1">The sequence shown here is derived from an EMBL/GenBank/DDBJ whole genome shotgun (WGS) entry which is preliminary data.</text>
</comment>
<gene>
    <name evidence="1" type="ORF">VP01_2182g1</name>
</gene>